<feature type="transmembrane region" description="Helical" evidence="1">
    <location>
        <begin position="158"/>
        <end position="176"/>
    </location>
</feature>
<keyword evidence="1" id="KW-1133">Transmembrane helix</keyword>
<dbReference type="InterPro" id="IPR000620">
    <property type="entry name" value="EamA_dom"/>
</dbReference>
<dbReference type="PANTHER" id="PTHR12715">
    <property type="entry name" value="TRANSPORTER, DRUG/METABOLITE EXPORTER FAMILY"/>
    <property type="match status" value="1"/>
</dbReference>
<feature type="transmembrane region" description="Helical" evidence="1">
    <location>
        <begin position="46"/>
        <end position="63"/>
    </location>
</feature>
<feature type="transmembrane region" description="Helical" evidence="1">
    <location>
        <begin position="250"/>
        <end position="269"/>
    </location>
</feature>
<evidence type="ECO:0000313" key="3">
    <source>
        <dbReference type="EMBL" id="MDT0293794.1"/>
    </source>
</evidence>
<evidence type="ECO:0000256" key="1">
    <source>
        <dbReference type="SAM" id="Phobius"/>
    </source>
</evidence>
<dbReference type="InterPro" id="IPR052756">
    <property type="entry name" value="Alkyne_AA_exporter"/>
</dbReference>
<feature type="transmembrane region" description="Helical" evidence="1">
    <location>
        <begin position="75"/>
        <end position="95"/>
    </location>
</feature>
<organism evidence="3 4">
    <name type="scientific">Mesonia ostreae</name>
    <dbReference type="NCBI Taxonomy" id="861110"/>
    <lineage>
        <taxon>Bacteria</taxon>
        <taxon>Pseudomonadati</taxon>
        <taxon>Bacteroidota</taxon>
        <taxon>Flavobacteriia</taxon>
        <taxon>Flavobacteriales</taxon>
        <taxon>Flavobacteriaceae</taxon>
        <taxon>Mesonia</taxon>
    </lineage>
</organism>
<dbReference type="EMBL" id="JAVRBG010000003">
    <property type="protein sequence ID" value="MDT0293794.1"/>
    <property type="molecule type" value="Genomic_DNA"/>
</dbReference>
<evidence type="ECO:0000259" key="2">
    <source>
        <dbReference type="Pfam" id="PF00892"/>
    </source>
</evidence>
<feature type="transmembrane region" description="Helical" evidence="1">
    <location>
        <begin position="219"/>
        <end position="238"/>
    </location>
</feature>
<gene>
    <name evidence="3" type="ORF">RLT85_04035</name>
</gene>
<dbReference type="InterPro" id="IPR037185">
    <property type="entry name" value="EmrE-like"/>
</dbReference>
<feature type="domain" description="EamA" evidence="2">
    <location>
        <begin position="19"/>
        <end position="146"/>
    </location>
</feature>
<dbReference type="SUPFAM" id="SSF103481">
    <property type="entry name" value="Multidrug resistance efflux transporter EmrE"/>
    <property type="match status" value="2"/>
</dbReference>
<reference evidence="4" key="1">
    <citation type="submission" date="2023-07" db="EMBL/GenBank/DDBJ databases">
        <title>Isolating and identifying novel microbial strains from the Mariana Trench.</title>
        <authorList>
            <person name="Fu H."/>
        </authorList>
    </citation>
    <scope>NUCLEOTIDE SEQUENCE [LARGE SCALE GENOMIC DNA]</scope>
    <source>
        <strain evidence="4">T-y2</strain>
    </source>
</reference>
<feature type="domain" description="EamA" evidence="2">
    <location>
        <begin position="159"/>
        <end position="292"/>
    </location>
</feature>
<dbReference type="RefSeq" id="WP_311400746.1">
    <property type="nucleotide sequence ID" value="NZ_JAVRBG010000003.1"/>
</dbReference>
<keyword evidence="1" id="KW-0812">Transmembrane</keyword>
<dbReference type="Pfam" id="PF00892">
    <property type="entry name" value="EamA"/>
    <property type="match status" value="2"/>
</dbReference>
<feature type="transmembrane region" description="Helical" evidence="1">
    <location>
        <begin position="131"/>
        <end position="152"/>
    </location>
</feature>
<evidence type="ECO:0000313" key="4">
    <source>
        <dbReference type="Proteomes" id="UP001182991"/>
    </source>
</evidence>
<feature type="transmembrane region" description="Helical" evidence="1">
    <location>
        <begin position="20"/>
        <end position="40"/>
    </location>
</feature>
<keyword evidence="4" id="KW-1185">Reference proteome</keyword>
<comment type="caution">
    <text evidence="3">The sequence shown here is derived from an EMBL/GenBank/DDBJ whole genome shotgun (WGS) entry which is preliminary data.</text>
</comment>
<keyword evidence="1" id="KW-0472">Membrane</keyword>
<dbReference type="PANTHER" id="PTHR12715:SF4">
    <property type="entry name" value="EAMA DOMAIN-CONTAINING PROTEIN"/>
    <property type="match status" value="1"/>
</dbReference>
<accession>A0ABU2KGG6</accession>
<dbReference type="Proteomes" id="UP001182991">
    <property type="component" value="Unassembled WGS sequence"/>
</dbReference>
<feature type="transmembrane region" description="Helical" evidence="1">
    <location>
        <begin position="188"/>
        <end position="207"/>
    </location>
</feature>
<feature type="transmembrane region" description="Helical" evidence="1">
    <location>
        <begin position="275"/>
        <end position="301"/>
    </location>
</feature>
<name>A0ABU2KGG6_9FLAO</name>
<sequence>MEYQLILPIIFRAMNKARIALVAGIVSISIFPILVKLGLTSGLISAFYRMAIAFVLLLPVVFLTKQWQKPTLRIALLSALCGVLFGADVAVWNIAIQESSATQATLLTNLSPIWVGVGAFFVLADKPKLNFWIGTLVALLGMVTIVGFQFFVEMKFDRAFLFGILSGIFYSWYFLTSKGVLDKTNVPTFMLINLFASSVFLGILNWVAGEAFYGFSNTAWLVLFVQALVCQLFAWFALNFAISKMRATRVSLSLLGQALLTAILAWYFLSEPVTLQMLIGGLILLTGIGFTFISTPIPQLLKFKKKKRKLVAEF</sequence>
<protein>
    <submittedName>
        <fullName evidence="3">DMT family transporter</fullName>
    </submittedName>
</protein>
<proteinExistence type="predicted"/>
<feature type="transmembrane region" description="Helical" evidence="1">
    <location>
        <begin position="101"/>
        <end position="124"/>
    </location>
</feature>